<evidence type="ECO:0000313" key="8">
    <source>
        <dbReference type="Proteomes" id="UP000669179"/>
    </source>
</evidence>
<dbReference type="AlphaFoldDB" id="A0A939PPT2"/>
<keyword evidence="3" id="KW-0285">Flavoprotein</keyword>
<reference evidence="7" key="1">
    <citation type="submission" date="2021-03" db="EMBL/GenBank/DDBJ databases">
        <authorList>
            <person name="Kanchanasin P."/>
            <person name="Saeng-In P."/>
            <person name="Phongsopitanun W."/>
            <person name="Yuki M."/>
            <person name="Kudo T."/>
            <person name="Ohkuma M."/>
            <person name="Tanasupawat S."/>
        </authorList>
    </citation>
    <scope>NUCLEOTIDE SEQUENCE</scope>
    <source>
        <strain evidence="7">GKU 128</strain>
    </source>
</reference>
<evidence type="ECO:0000256" key="1">
    <source>
        <dbReference type="ARBA" id="ARBA00001974"/>
    </source>
</evidence>
<dbReference type="Gene3D" id="3.40.462.20">
    <property type="match status" value="1"/>
</dbReference>
<dbReference type="EMBL" id="JAGEOJ010000016">
    <property type="protein sequence ID" value="MBO2452461.1"/>
    <property type="molecule type" value="Genomic_DNA"/>
</dbReference>
<dbReference type="GO" id="GO:0071949">
    <property type="term" value="F:FAD binding"/>
    <property type="evidence" value="ECO:0007669"/>
    <property type="project" value="InterPro"/>
</dbReference>
<organism evidence="7 8">
    <name type="scientific">Actinomadura barringtoniae</name>
    <dbReference type="NCBI Taxonomy" id="1427535"/>
    <lineage>
        <taxon>Bacteria</taxon>
        <taxon>Bacillati</taxon>
        <taxon>Actinomycetota</taxon>
        <taxon>Actinomycetes</taxon>
        <taxon>Streptosporangiales</taxon>
        <taxon>Thermomonosporaceae</taxon>
        <taxon>Actinomadura</taxon>
    </lineage>
</organism>
<dbReference type="Pfam" id="PF01565">
    <property type="entry name" value="FAD_binding_4"/>
    <property type="match status" value="1"/>
</dbReference>
<sequence>MSNLNELRTVVRGRVLLAGDEGFEQARRPWNLAVEQPVPAVVEAADAADVAALVRHARSAGLTVTAQPSGHGATGDVNEAVLLRTGALNEIHVDPQARTARVGAGVKWGEVQAIAGAHGLTGLPGSSPVVSVTGYTLGGGLSWFGRKHGWAADSVRAFEIVDAGGDQARVTADSDADLFWALRGGSGDFALVTSVEFDLHPAPELFGGRMMWAAEQAPAVMAAYREITASAPDELTVWLDLLKFPGAAPLVAVDATYLGDSAEARDLLAAFDTIGGTLSDSRAAMPVADLGAITAEPTDPAPGMSRAELLTDLDEVAAKALLSAPIDPLLSVQIRHLGGAFTRPSDSPHGALTEPYYLYMFGIPGTPEAADAIKTRRQEMVDAIAPYVSGRKPYTALAIGDTAADAFAPGAVARLQQIKRDRDPQGTFRSNFPVLGS</sequence>
<proteinExistence type="inferred from homology"/>
<protein>
    <submittedName>
        <fullName evidence="7">FAD-binding oxidoreductase</fullName>
    </submittedName>
</protein>
<comment type="similarity">
    <text evidence="2">Belongs to the oxygen-dependent FAD-linked oxidoreductase family.</text>
</comment>
<evidence type="ECO:0000256" key="5">
    <source>
        <dbReference type="ARBA" id="ARBA00023002"/>
    </source>
</evidence>
<dbReference type="Proteomes" id="UP000669179">
    <property type="component" value="Unassembled WGS sequence"/>
</dbReference>
<dbReference type="RefSeq" id="WP_208260481.1">
    <property type="nucleotide sequence ID" value="NZ_JAGEOJ010000016.1"/>
</dbReference>
<dbReference type="PANTHER" id="PTHR42973">
    <property type="entry name" value="BINDING OXIDOREDUCTASE, PUTATIVE (AFU_ORTHOLOGUE AFUA_1G17690)-RELATED"/>
    <property type="match status" value="1"/>
</dbReference>
<evidence type="ECO:0000256" key="4">
    <source>
        <dbReference type="ARBA" id="ARBA00022827"/>
    </source>
</evidence>
<dbReference type="GO" id="GO:0016491">
    <property type="term" value="F:oxidoreductase activity"/>
    <property type="evidence" value="ECO:0007669"/>
    <property type="project" value="UniProtKB-KW"/>
</dbReference>
<dbReference type="PANTHER" id="PTHR42973:SF39">
    <property type="entry name" value="FAD-BINDING PCMH-TYPE DOMAIN-CONTAINING PROTEIN"/>
    <property type="match status" value="1"/>
</dbReference>
<evidence type="ECO:0000313" key="7">
    <source>
        <dbReference type="EMBL" id="MBO2452461.1"/>
    </source>
</evidence>
<dbReference type="InterPro" id="IPR016169">
    <property type="entry name" value="FAD-bd_PCMH_sub2"/>
</dbReference>
<dbReference type="InterPro" id="IPR036318">
    <property type="entry name" value="FAD-bd_PCMH-like_sf"/>
</dbReference>
<evidence type="ECO:0000256" key="2">
    <source>
        <dbReference type="ARBA" id="ARBA00005466"/>
    </source>
</evidence>
<accession>A0A939PPT2</accession>
<comment type="cofactor">
    <cofactor evidence="1">
        <name>FAD</name>
        <dbReference type="ChEBI" id="CHEBI:57692"/>
    </cofactor>
</comment>
<feature type="domain" description="FAD-binding PCMH-type" evidence="6">
    <location>
        <begin position="34"/>
        <end position="202"/>
    </location>
</feature>
<keyword evidence="5" id="KW-0560">Oxidoreductase</keyword>
<evidence type="ECO:0000256" key="3">
    <source>
        <dbReference type="ARBA" id="ARBA00022630"/>
    </source>
</evidence>
<gene>
    <name evidence="7" type="ORF">J4573_35595</name>
</gene>
<keyword evidence="8" id="KW-1185">Reference proteome</keyword>
<comment type="caution">
    <text evidence="7">The sequence shown here is derived from an EMBL/GenBank/DDBJ whole genome shotgun (WGS) entry which is preliminary data.</text>
</comment>
<name>A0A939PPT2_9ACTN</name>
<keyword evidence="4" id="KW-0274">FAD</keyword>
<dbReference type="SUPFAM" id="SSF56176">
    <property type="entry name" value="FAD-binding/transporter-associated domain-like"/>
    <property type="match status" value="1"/>
</dbReference>
<dbReference type="InterPro" id="IPR016167">
    <property type="entry name" value="FAD-bd_PCMH_sub1"/>
</dbReference>
<dbReference type="InterPro" id="IPR006094">
    <property type="entry name" value="Oxid_FAD_bind_N"/>
</dbReference>
<dbReference type="PROSITE" id="PS51387">
    <property type="entry name" value="FAD_PCMH"/>
    <property type="match status" value="1"/>
</dbReference>
<dbReference type="InterPro" id="IPR050416">
    <property type="entry name" value="FAD-linked_Oxidoreductase"/>
</dbReference>
<dbReference type="Gene3D" id="3.30.465.10">
    <property type="match status" value="1"/>
</dbReference>
<dbReference type="InterPro" id="IPR016166">
    <property type="entry name" value="FAD-bd_PCMH"/>
</dbReference>
<dbReference type="Gene3D" id="3.30.43.10">
    <property type="entry name" value="Uridine Diphospho-n-acetylenolpyruvylglucosamine Reductase, domain 2"/>
    <property type="match status" value="1"/>
</dbReference>
<evidence type="ECO:0000259" key="6">
    <source>
        <dbReference type="PROSITE" id="PS51387"/>
    </source>
</evidence>